<dbReference type="STRING" id="126957.T1JID3"/>
<dbReference type="EMBL" id="JH431317">
    <property type="status" value="NOT_ANNOTATED_CDS"/>
    <property type="molecule type" value="Genomic_DNA"/>
</dbReference>
<evidence type="ECO:0000313" key="8">
    <source>
        <dbReference type="EnsemblMetazoa" id="SMAR013614-PA"/>
    </source>
</evidence>
<dbReference type="OMA" id="WAYFRIN"/>
<organism evidence="8 9">
    <name type="scientific">Strigamia maritima</name>
    <name type="common">European centipede</name>
    <name type="synonym">Geophilus maritimus</name>
    <dbReference type="NCBI Taxonomy" id="126957"/>
    <lineage>
        <taxon>Eukaryota</taxon>
        <taxon>Metazoa</taxon>
        <taxon>Ecdysozoa</taxon>
        <taxon>Arthropoda</taxon>
        <taxon>Myriapoda</taxon>
        <taxon>Chilopoda</taxon>
        <taxon>Pleurostigmophora</taxon>
        <taxon>Geophilomorpha</taxon>
        <taxon>Linotaeniidae</taxon>
        <taxon>Strigamia</taxon>
    </lineage>
</organism>
<evidence type="ECO:0000256" key="2">
    <source>
        <dbReference type="ARBA" id="ARBA00004234"/>
    </source>
</evidence>
<sequence>MGFAECSLQPLDGFRIREVSRVLMDVWGYHSDEAGYKIESNMDVKEPLLTSELLGMNSVSASAPIAAQWISTRRQNIRPWSTFLNTNHFQVPLSPALATQRLVRNIDHFQSNYFFVFIGLAIFCLVTSPFLLLALASFLGACYLVRLKNAEGPVRICDYELNMAQQYTAVAICSIPVFLFAGASSAIFWLIGLNF</sequence>
<dbReference type="HOGENOM" id="CLU_103851_0_1_1"/>
<accession>T1JID3</accession>
<dbReference type="eggNOG" id="KOG3142">
    <property type="taxonomic scope" value="Eukaryota"/>
</dbReference>
<comment type="similarity">
    <text evidence="3 7">Belongs to the PRA1 family.</text>
</comment>
<dbReference type="Proteomes" id="UP000014500">
    <property type="component" value="Unassembled WGS sequence"/>
</dbReference>
<evidence type="ECO:0000256" key="6">
    <source>
        <dbReference type="ARBA" id="ARBA00023136"/>
    </source>
</evidence>
<evidence type="ECO:0000256" key="5">
    <source>
        <dbReference type="ARBA" id="ARBA00022989"/>
    </source>
</evidence>
<keyword evidence="9" id="KW-1185">Reference proteome</keyword>
<keyword evidence="5 7" id="KW-1133">Transmembrane helix</keyword>
<evidence type="ECO:0000256" key="1">
    <source>
        <dbReference type="ARBA" id="ARBA00004141"/>
    </source>
</evidence>
<proteinExistence type="inferred from homology"/>
<comment type="subcellular location">
    <subcellularLocation>
        <location evidence="2">Cytoplasmic vesicle</location>
        <location evidence="2">Secretory vesicle</location>
        <location evidence="2">Synaptic vesicle</location>
    </subcellularLocation>
    <subcellularLocation>
        <location evidence="1 7">Membrane</location>
        <topology evidence="1 7">Multi-pass membrane protein</topology>
    </subcellularLocation>
</comment>
<dbReference type="InterPro" id="IPR004895">
    <property type="entry name" value="Prenylated_rab_accept_PRA1"/>
</dbReference>
<dbReference type="AlphaFoldDB" id="T1JID3"/>
<dbReference type="EnsemblMetazoa" id="SMAR013614-RA">
    <property type="protein sequence ID" value="SMAR013614-PA"/>
    <property type="gene ID" value="SMAR013614"/>
</dbReference>
<feature type="transmembrane region" description="Helical" evidence="7">
    <location>
        <begin position="113"/>
        <end position="146"/>
    </location>
</feature>
<protein>
    <recommendedName>
        <fullName evidence="7">PRA1 family protein</fullName>
    </recommendedName>
</protein>
<dbReference type="PANTHER" id="PTHR19317">
    <property type="entry name" value="PRENYLATED RAB ACCEPTOR 1-RELATED"/>
    <property type="match status" value="1"/>
</dbReference>
<evidence type="ECO:0000256" key="3">
    <source>
        <dbReference type="ARBA" id="ARBA00006483"/>
    </source>
</evidence>
<dbReference type="GO" id="GO:0008021">
    <property type="term" value="C:synaptic vesicle"/>
    <property type="evidence" value="ECO:0007669"/>
    <property type="project" value="UniProtKB-SubCell"/>
</dbReference>
<dbReference type="GO" id="GO:0005794">
    <property type="term" value="C:Golgi apparatus"/>
    <property type="evidence" value="ECO:0007669"/>
    <property type="project" value="TreeGrafter"/>
</dbReference>
<evidence type="ECO:0000313" key="9">
    <source>
        <dbReference type="Proteomes" id="UP000014500"/>
    </source>
</evidence>
<reference evidence="9" key="1">
    <citation type="submission" date="2011-05" db="EMBL/GenBank/DDBJ databases">
        <authorList>
            <person name="Richards S.R."/>
            <person name="Qu J."/>
            <person name="Jiang H."/>
            <person name="Jhangiani S.N."/>
            <person name="Agravi P."/>
            <person name="Goodspeed R."/>
            <person name="Gross S."/>
            <person name="Mandapat C."/>
            <person name="Jackson L."/>
            <person name="Mathew T."/>
            <person name="Pu L."/>
            <person name="Thornton R."/>
            <person name="Saada N."/>
            <person name="Wilczek-Boney K.B."/>
            <person name="Lee S."/>
            <person name="Kovar C."/>
            <person name="Wu Y."/>
            <person name="Scherer S.E."/>
            <person name="Worley K.C."/>
            <person name="Muzny D.M."/>
            <person name="Gibbs R."/>
        </authorList>
    </citation>
    <scope>NUCLEOTIDE SEQUENCE</scope>
    <source>
        <strain evidence="9">Brora</strain>
    </source>
</reference>
<feature type="transmembrane region" description="Helical" evidence="7">
    <location>
        <begin position="167"/>
        <end position="191"/>
    </location>
</feature>
<dbReference type="GO" id="GO:0016020">
    <property type="term" value="C:membrane"/>
    <property type="evidence" value="ECO:0007669"/>
    <property type="project" value="UniProtKB-SubCell"/>
</dbReference>
<name>T1JID3_STRMM</name>
<dbReference type="Pfam" id="PF03208">
    <property type="entry name" value="PRA1"/>
    <property type="match status" value="1"/>
</dbReference>
<keyword evidence="4 7" id="KW-0812">Transmembrane</keyword>
<keyword evidence="6 7" id="KW-0472">Membrane</keyword>
<reference evidence="8" key="2">
    <citation type="submission" date="2015-02" db="UniProtKB">
        <authorList>
            <consortium name="EnsemblMetazoa"/>
        </authorList>
    </citation>
    <scope>IDENTIFICATION</scope>
</reference>
<dbReference type="PhylomeDB" id="T1JID3"/>
<dbReference type="PANTHER" id="PTHR19317:SF0">
    <property type="entry name" value="PRENYLATED RAB ACCEPTOR PROTEIN 1"/>
    <property type="match status" value="1"/>
</dbReference>
<evidence type="ECO:0000256" key="7">
    <source>
        <dbReference type="RuleBase" id="RU363107"/>
    </source>
</evidence>
<evidence type="ECO:0000256" key="4">
    <source>
        <dbReference type="ARBA" id="ARBA00022692"/>
    </source>
</evidence>